<dbReference type="Gene3D" id="3.30.70.100">
    <property type="match status" value="1"/>
</dbReference>
<reference evidence="1" key="1">
    <citation type="submission" date="2020-10" db="EMBL/GenBank/DDBJ databases">
        <authorList>
            <person name="Gilroy R."/>
        </authorList>
    </citation>
    <scope>NUCLEOTIDE SEQUENCE</scope>
    <source>
        <strain evidence="1">11687</strain>
    </source>
</reference>
<dbReference type="EMBL" id="DVMZ01000030">
    <property type="protein sequence ID" value="HIU58691.1"/>
    <property type="molecule type" value="Genomic_DNA"/>
</dbReference>
<dbReference type="GO" id="GO:0046872">
    <property type="term" value="F:metal ion binding"/>
    <property type="evidence" value="ECO:0007669"/>
    <property type="project" value="InterPro"/>
</dbReference>
<proteinExistence type="predicted"/>
<dbReference type="SUPFAM" id="SSF55008">
    <property type="entry name" value="HMA, heavy metal-associated domain"/>
    <property type="match status" value="1"/>
</dbReference>
<dbReference type="InterPro" id="IPR036163">
    <property type="entry name" value="HMA_dom_sf"/>
</dbReference>
<evidence type="ECO:0008006" key="3">
    <source>
        <dbReference type="Google" id="ProtNLM"/>
    </source>
</evidence>
<gene>
    <name evidence="1" type="ORF">IAC57_01180</name>
</gene>
<dbReference type="Proteomes" id="UP000824081">
    <property type="component" value="Unassembled WGS sequence"/>
</dbReference>
<dbReference type="AlphaFoldDB" id="A0A9D1MED2"/>
<name>A0A9D1MED2_9FIRM</name>
<accession>A0A9D1MED2</accession>
<comment type="caution">
    <text evidence="1">The sequence shown here is derived from an EMBL/GenBank/DDBJ whole genome shotgun (WGS) entry which is preliminary data.</text>
</comment>
<protein>
    <recommendedName>
        <fullName evidence="3">HMA domain-containing protein</fullName>
    </recommendedName>
</protein>
<sequence length="76" mass="8469">MKKIILVKDLCCERCARRLAGTLELSEGIVKAKAVYKKNSIFVEVLSTVTDERLREIVTEAGFEVISVVPRKGIFG</sequence>
<organism evidence="1 2">
    <name type="scientific">Candidatus Scatosoma pullistercoris</name>
    <dbReference type="NCBI Taxonomy" id="2840934"/>
    <lineage>
        <taxon>Bacteria</taxon>
        <taxon>Bacillati</taxon>
        <taxon>Bacillota</taxon>
        <taxon>Clostridia</taxon>
        <taxon>Candidatus Scatosoma</taxon>
    </lineage>
</organism>
<evidence type="ECO:0000313" key="1">
    <source>
        <dbReference type="EMBL" id="HIU58691.1"/>
    </source>
</evidence>
<evidence type="ECO:0000313" key="2">
    <source>
        <dbReference type="Proteomes" id="UP000824081"/>
    </source>
</evidence>
<reference evidence="1" key="2">
    <citation type="journal article" date="2021" name="PeerJ">
        <title>Extensive microbial diversity within the chicken gut microbiome revealed by metagenomics and culture.</title>
        <authorList>
            <person name="Gilroy R."/>
            <person name="Ravi A."/>
            <person name="Getino M."/>
            <person name="Pursley I."/>
            <person name="Horton D.L."/>
            <person name="Alikhan N.F."/>
            <person name="Baker D."/>
            <person name="Gharbi K."/>
            <person name="Hall N."/>
            <person name="Watson M."/>
            <person name="Adriaenssens E.M."/>
            <person name="Foster-Nyarko E."/>
            <person name="Jarju S."/>
            <person name="Secka A."/>
            <person name="Antonio M."/>
            <person name="Oren A."/>
            <person name="Chaudhuri R.R."/>
            <person name="La Ragione R."/>
            <person name="Hildebrand F."/>
            <person name="Pallen M.J."/>
        </authorList>
    </citation>
    <scope>NUCLEOTIDE SEQUENCE</scope>
    <source>
        <strain evidence="1">11687</strain>
    </source>
</reference>